<dbReference type="SUPFAM" id="SSF63380">
    <property type="entry name" value="Riboflavin synthase domain-like"/>
    <property type="match status" value="1"/>
</dbReference>
<feature type="domain" description="FAD-binding FR-type" evidence="2">
    <location>
        <begin position="6"/>
        <end position="107"/>
    </location>
</feature>
<gene>
    <name evidence="3" type="ORF">OCK74_23825</name>
</gene>
<dbReference type="GO" id="GO:0016491">
    <property type="term" value="F:oxidoreductase activity"/>
    <property type="evidence" value="ECO:0007669"/>
    <property type="project" value="InterPro"/>
</dbReference>
<dbReference type="PANTHER" id="PTHR47354">
    <property type="entry name" value="NADH OXIDOREDUCTASE HCR"/>
    <property type="match status" value="1"/>
</dbReference>
<comment type="caution">
    <text evidence="3">The sequence shown here is derived from an EMBL/GenBank/DDBJ whole genome shotgun (WGS) entry which is preliminary data.</text>
</comment>
<dbReference type="CDD" id="cd00207">
    <property type="entry name" value="fer2"/>
    <property type="match status" value="1"/>
</dbReference>
<protein>
    <submittedName>
        <fullName evidence="3">Iron-sulfur cluster-binding domain-containing protein</fullName>
    </submittedName>
</protein>
<dbReference type="InterPro" id="IPR039261">
    <property type="entry name" value="FNR_nucleotide-bd"/>
</dbReference>
<dbReference type="Pfam" id="PF00175">
    <property type="entry name" value="NAD_binding_1"/>
    <property type="match status" value="1"/>
</dbReference>
<dbReference type="SUPFAM" id="SSF54292">
    <property type="entry name" value="2Fe-2S ferredoxin-like"/>
    <property type="match status" value="1"/>
</dbReference>
<dbReference type="Pfam" id="PF00970">
    <property type="entry name" value="FAD_binding_6"/>
    <property type="match status" value="1"/>
</dbReference>
<dbReference type="InterPro" id="IPR012675">
    <property type="entry name" value="Beta-grasp_dom_sf"/>
</dbReference>
<dbReference type="PRINTS" id="PR00410">
    <property type="entry name" value="PHEHYDRXLASE"/>
</dbReference>
<name>A0A9X2XZ01_9BACT</name>
<dbReference type="InterPro" id="IPR001433">
    <property type="entry name" value="OxRdtase_FAD/NAD-bd"/>
</dbReference>
<evidence type="ECO:0000313" key="3">
    <source>
        <dbReference type="EMBL" id="MCU7552169.1"/>
    </source>
</evidence>
<dbReference type="AlphaFoldDB" id="A0A9X2XZ01"/>
<organism evidence="3 4">
    <name type="scientific">Paraflavisolibacter caeni</name>
    <dbReference type="NCBI Taxonomy" id="2982496"/>
    <lineage>
        <taxon>Bacteria</taxon>
        <taxon>Pseudomonadati</taxon>
        <taxon>Bacteroidota</taxon>
        <taxon>Chitinophagia</taxon>
        <taxon>Chitinophagales</taxon>
        <taxon>Chitinophagaceae</taxon>
        <taxon>Paraflavisolibacter</taxon>
    </lineage>
</organism>
<dbReference type="Proteomes" id="UP001155483">
    <property type="component" value="Unassembled WGS sequence"/>
</dbReference>
<proteinExistence type="predicted"/>
<dbReference type="GO" id="GO:0051537">
    <property type="term" value="F:2 iron, 2 sulfur cluster binding"/>
    <property type="evidence" value="ECO:0007669"/>
    <property type="project" value="InterPro"/>
</dbReference>
<evidence type="ECO:0000259" key="1">
    <source>
        <dbReference type="PROSITE" id="PS51085"/>
    </source>
</evidence>
<dbReference type="SUPFAM" id="SSF52343">
    <property type="entry name" value="Ferredoxin reductase-like, C-terminal NADP-linked domain"/>
    <property type="match status" value="1"/>
</dbReference>
<evidence type="ECO:0000313" key="4">
    <source>
        <dbReference type="Proteomes" id="UP001155483"/>
    </source>
</evidence>
<accession>A0A9X2XZ01</accession>
<dbReference type="InterPro" id="IPR017927">
    <property type="entry name" value="FAD-bd_FR_type"/>
</dbReference>
<reference evidence="3" key="1">
    <citation type="submission" date="2022-09" db="EMBL/GenBank/DDBJ databases">
        <authorList>
            <person name="Yuan C."/>
            <person name="Ke Z."/>
        </authorList>
    </citation>
    <scope>NUCLEOTIDE SEQUENCE</scope>
    <source>
        <strain evidence="3">LB-8</strain>
    </source>
</reference>
<dbReference type="Gene3D" id="2.40.30.10">
    <property type="entry name" value="Translation factors"/>
    <property type="match status" value="1"/>
</dbReference>
<reference evidence="3" key="2">
    <citation type="submission" date="2023-04" db="EMBL/GenBank/DDBJ databases">
        <title>Paracnuella aquatica gen. nov., sp. nov., a member of the family Chitinophagaceae isolated from a hot spring.</title>
        <authorList>
            <person name="Wang C."/>
        </authorList>
    </citation>
    <scope>NUCLEOTIDE SEQUENCE</scope>
    <source>
        <strain evidence="3">LB-8</strain>
    </source>
</reference>
<dbReference type="Gene3D" id="3.40.50.80">
    <property type="entry name" value="Nucleotide-binding domain of ferredoxin-NADP reductase (FNR) module"/>
    <property type="match status" value="1"/>
</dbReference>
<dbReference type="InterPro" id="IPR050415">
    <property type="entry name" value="MRET"/>
</dbReference>
<dbReference type="InterPro" id="IPR017938">
    <property type="entry name" value="Riboflavin_synthase-like_b-brl"/>
</dbReference>
<dbReference type="PROSITE" id="PS51384">
    <property type="entry name" value="FAD_FR"/>
    <property type="match status" value="1"/>
</dbReference>
<dbReference type="EMBL" id="JAOTIF010000029">
    <property type="protein sequence ID" value="MCU7552169.1"/>
    <property type="molecule type" value="Genomic_DNA"/>
</dbReference>
<evidence type="ECO:0000259" key="2">
    <source>
        <dbReference type="PROSITE" id="PS51384"/>
    </source>
</evidence>
<keyword evidence="4" id="KW-1185">Reference proteome</keyword>
<dbReference type="InterPro" id="IPR036010">
    <property type="entry name" value="2Fe-2S_ferredoxin-like_sf"/>
</dbReference>
<dbReference type="InterPro" id="IPR008333">
    <property type="entry name" value="Cbr1-like_FAD-bd_dom"/>
</dbReference>
<dbReference type="PROSITE" id="PS00197">
    <property type="entry name" value="2FE2S_FER_1"/>
    <property type="match status" value="1"/>
</dbReference>
<sequence length="348" mass="39869">MEIPSDLYKKLIIKEIRQERRDFKDLIFEESSPISYKAGQYLTFVDFVYGEEVRRSYSIISSPEWNEPLGVGVKRMENGYFSRKLVDHAQIGDQVITTGAGGLFTLPDEIQPFKQIFFFAAGSGITPIFSLIKSALFLFPAIKLTLIYSNPSPEQTIYKKEIIQIAERFAQQFHVEFLYSNSRNLQKARLYPELLMQLVQSFSISDKENILFYVCGPESYMRMIIFTLQRERVPSINIKKEHFLVYQKATPTAEPPDKEQHFVTIHFSGKTYHYPVQYPQTILSAAKREGILLPYSCEVGRCGNCLAKCKEGTVWMSYNEVLTDNDLNKGMTLTCVGYPVGGDVTLTI</sequence>
<dbReference type="PROSITE" id="PS51085">
    <property type="entry name" value="2FE2S_FER_2"/>
    <property type="match status" value="1"/>
</dbReference>
<dbReference type="InterPro" id="IPR006058">
    <property type="entry name" value="2Fe2S_fd_BS"/>
</dbReference>
<dbReference type="Pfam" id="PF00111">
    <property type="entry name" value="Fer2"/>
    <property type="match status" value="1"/>
</dbReference>
<dbReference type="Gene3D" id="3.10.20.30">
    <property type="match status" value="1"/>
</dbReference>
<dbReference type="PANTHER" id="PTHR47354:SF5">
    <property type="entry name" value="PROTEIN RFBI"/>
    <property type="match status" value="1"/>
</dbReference>
<dbReference type="RefSeq" id="WP_279299606.1">
    <property type="nucleotide sequence ID" value="NZ_JAOTIF010000029.1"/>
</dbReference>
<dbReference type="InterPro" id="IPR001041">
    <property type="entry name" value="2Fe-2S_ferredoxin-type"/>
</dbReference>
<feature type="domain" description="2Fe-2S ferredoxin-type" evidence="1">
    <location>
        <begin position="261"/>
        <end position="348"/>
    </location>
</feature>